<dbReference type="AlphaFoldDB" id="A0A3L7A8N3"/>
<name>A0A3L7A8N3_9MICO</name>
<comment type="caution">
    <text evidence="2">The sequence shown here is derived from an EMBL/GenBank/DDBJ whole genome shotgun (WGS) entry which is preliminary data.</text>
</comment>
<dbReference type="GO" id="GO:0019433">
    <property type="term" value="P:triglyceride catabolic process"/>
    <property type="evidence" value="ECO:0007669"/>
    <property type="project" value="TreeGrafter"/>
</dbReference>
<dbReference type="SUPFAM" id="SSF53474">
    <property type="entry name" value="alpha/beta-Hydrolases"/>
    <property type="match status" value="1"/>
</dbReference>
<proteinExistence type="predicted"/>
<dbReference type="InterPro" id="IPR013094">
    <property type="entry name" value="AB_hydrolase_3"/>
</dbReference>
<evidence type="ECO:0000313" key="3">
    <source>
        <dbReference type="Proteomes" id="UP000272503"/>
    </source>
</evidence>
<dbReference type="OrthoDB" id="9803828at2"/>
<dbReference type="PANTHER" id="PTHR23025">
    <property type="entry name" value="TRIACYLGLYCEROL LIPASE"/>
    <property type="match status" value="1"/>
</dbReference>
<dbReference type="GO" id="GO:0005829">
    <property type="term" value="C:cytosol"/>
    <property type="evidence" value="ECO:0007669"/>
    <property type="project" value="TreeGrafter"/>
</dbReference>
<keyword evidence="2" id="KW-0378">Hydrolase</keyword>
<evidence type="ECO:0000313" key="2">
    <source>
        <dbReference type="EMBL" id="RLP76455.1"/>
    </source>
</evidence>
<dbReference type="GO" id="GO:0004771">
    <property type="term" value="F:sterol ester esterase activity"/>
    <property type="evidence" value="ECO:0007669"/>
    <property type="project" value="TreeGrafter"/>
</dbReference>
<dbReference type="Proteomes" id="UP000272503">
    <property type="component" value="Unassembled WGS sequence"/>
</dbReference>
<feature type="domain" description="Alpha/beta hydrolase fold-3" evidence="1">
    <location>
        <begin position="85"/>
        <end position="288"/>
    </location>
</feature>
<keyword evidence="3" id="KW-1185">Reference proteome</keyword>
<organism evidence="2 3">
    <name type="scientific">Mycetocola tolaasinivorans</name>
    <dbReference type="NCBI Taxonomy" id="76635"/>
    <lineage>
        <taxon>Bacteria</taxon>
        <taxon>Bacillati</taxon>
        <taxon>Actinomycetota</taxon>
        <taxon>Actinomycetes</taxon>
        <taxon>Micrococcales</taxon>
        <taxon>Microbacteriaceae</taxon>
        <taxon>Mycetocola</taxon>
    </lineage>
</organism>
<sequence>MVKYDPLIERSAARQARRMQVMFPLMRLLFVNSPRLRFATKKIAKPTTITIPTRHGAISALVYSPTPADIQAQLAAGHRPPVHLITHGGGFILKTPKQEDNVAEYLASEVGCYVVIPDYDAAPAVRFPVEEEESYDAFRWIHEHGNEQGWDQDRVTVGGASAGGKLALNVALMAIDDGYYVPLAVSSEYGAADMSMPDEARTSAKKNPIVGNGLMTLIRKTYFVGADLTTPLASPALHPRLAELPPTLIETAELDTLKHESNALAAKLTRLGAEVTHREFAGVDHAFTHAKPVEVAREAITMIGDHLKKAYARAI</sequence>
<dbReference type="Gene3D" id="3.40.50.1820">
    <property type="entry name" value="alpha/beta hydrolase"/>
    <property type="match status" value="1"/>
</dbReference>
<accession>A0A3L7A8N3</accession>
<dbReference type="InterPro" id="IPR029058">
    <property type="entry name" value="AB_hydrolase_fold"/>
</dbReference>
<gene>
    <name evidence="2" type="ORF">D9V32_06235</name>
</gene>
<dbReference type="RefSeq" id="WP_121648035.1">
    <property type="nucleotide sequence ID" value="NZ_RCUX01000004.1"/>
</dbReference>
<reference evidence="2 3" key="1">
    <citation type="submission" date="2018-10" db="EMBL/GenBank/DDBJ databases">
        <authorList>
            <person name="Li J."/>
        </authorList>
    </citation>
    <scope>NUCLEOTIDE SEQUENCE [LARGE SCALE GENOMIC DNA]</scope>
    <source>
        <strain evidence="2 3">IF 016277</strain>
    </source>
</reference>
<protein>
    <submittedName>
        <fullName evidence="2">Alpha/beta hydrolase</fullName>
    </submittedName>
</protein>
<dbReference type="Pfam" id="PF07859">
    <property type="entry name" value="Abhydrolase_3"/>
    <property type="match status" value="1"/>
</dbReference>
<dbReference type="EMBL" id="RCUX01000004">
    <property type="protein sequence ID" value="RLP76455.1"/>
    <property type="molecule type" value="Genomic_DNA"/>
</dbReference>
<evidence type="ECO:0000259" key="1">
    <source>
        <dbReference type="Pfam" id="PF07859"/>
    </source>
</evidence>
<dbReference type="PANTHER" id="PTHR23025:SF3">
    <property type="entry name" value="HORMONE-SENSITIVE LIPASE"/>
    <property type="match status" value="1"/>
</dbReference>
<dbReference type="GO" id="GO:0004806">
    <property type="term" value="F:triacylglycerol lipase activity"/>
    <property type="evidence" value="ECO:0007669"/>
    <property type="project" value="TreeGrafter"/>
</dbReference>